<proteinExistence type="predicted"/>
<organism evidence="1 2">
    <name type="scientific">Oceanibaculum indicum P24</name>
    <dbReference type="NCBI Taxonomy" id="1207063"/>
    <lineage>
        <taxon>Bacteria</taxon>
        <taxon>Pseudomonadati</taxon>
        <taxon>Pseudomonadota</taxon>
        <taxon>Alphaproteobacteria</taxon>
        <taxon>Rhodospirillales</taxon>
        <taxon>Oceanibaculaceae</taxon>
        <taxon>Oceanibaculum</taxon>
    </lineage>
</organism>
<keyword evidence="2" id="KW-1185">Reference proteome</keyword>
<reference evidence="1 2" key="1">
    <citation type="journal article" date="2012" name="J. Bacteriol.">
        <title>Genome Sequence of Oceanibaculum indicum Type Strain P24.</title>
        <authorList>
            <person name="Lai Q."/>
            <person name="Shao Z."/>
        </authorList>
    </citation>
    <scope>NUCLEOTIDE SEQUENCE [LARGE SCALE GENOMIC DNA]</scope>
    <source>
        <strain evidence="1 2">P24</strain>
    </source>
</reference>
<protein>
    <submittedName>
        <fullName evidence="1">Uncharacterized protein</fullName>
    </submittedName>
</protein>
<dbReference type="RefSeq" id="WP_008945627.1">
    <property type="nucleotide sequence ID" value="NZ_AMRL01000024.1"/>
</dbReference>
<dbReference type="EMBL" id="AMRL01000024">
    <property type="protein sequence ID" value="EKE70885.1"/>
    <property type="molecule type" value="Genomic_DNA"/>
</dbReference>
<accession>K2K034</accession>
<evidence type="ECO:0000313" key="1">
    <source>
        <dbReference type="EMBL" id="EKE70885.1"/>
    </source>
</evidence>
<sequence length="71" mass="8270">MSAELTEAKEQLAEWKKASRALAKNQSYSIAGRTYVRSDASHVLRMLEYWKREVEQLSRRRRGIGFRKAAV</sequence>
<evidence type="ECO:0000313" key="2">
    <source>
        <dbReference type="Proteomes" id="UP000006746"/>
    </source>
</evidence>
<name>K2K034_9PROT</name>
<gene>
    <name evidence="1" type="ORF">P24_15119</name>
</gene>
<dbReference type="InterPro" id="IPR046146">
    <property type="entry name" value="DUF6148"/>
</dbReference>
<dbReference type="Proteomes" id="UP000006746">
    <property type="component" value="Unassembled WGS sequence"/>
</dbReference>
<comment type="caution">
    <text evidence="1">The sequence shown here is derived from an EMBL/GenBank/DDBJ whole genome shotgun (WGS) entry which is preliminary data.</text>
</comment>
<dbReference type="STRING" id="1207063.P24_15119"/>
<dbReference type="Pfam" id="PF19645">
    <property type="entry name" value="DUF6148"/>
    <property type="match status" value="1"/>
</dbReference>
<dbReference type="AlphaFoldDB" id="K2K034"/>